<protein>
    <submittedName>
        <fullName evidence="1">Uncharacterized protein</fullName>
    </submittedName>
</protein>
<dbReference type="EMBL" id="KL214718">
    <property type="protein sequence ID" value="KFV61085.1"/>
    <property type="molecule type" value="Genomic_DNA"/>
</dbReference>
<name>A0A093FT50_DRYPU</name>
<organism evidence="1 2">
    <name type="scientific">Dryobates pubescens</name>
    <name type="common">Downy woodpecker</name>
    <name type="synonym">Picoides pubescens</name>
    <dbReference type="NCBI Taxonomy" id="118200"/>
    <lineage>
        <taxon>Eukaryota</taxon>
        <taxon>Metazoa</taxon>
        <taxon>Chordata</taxon>
        <taxon>Craniata</taxon>
        <taxon>Vertebrata</taxon>
        <taxon>Euteleostomi</taxon>
        <taxon>Archelosauria</taxon>
        <taxon>Archosauria</taxon>
        <taxon>Dinosauria</taxon>
        <taxon>Saurischia</taxon>
        <taxon>Theropoda</taxon>
        <taxon>Coelurosauria</taxon>
        <taxon>Aves</taxon>
        <taxon>Neognathae</taxon>
        <taxon>Neoaves</taxon>
        <taxon>Telluraves</taxon>
        <taxon>Coraciimorphae</taxon>
        <taxon>Piciformes</taxon>
        <taxon>Picidae</taxon>
        <taxon>Dryobates</taxon>
    </lineage>
</organism>
<proteinExistence type="predicted"/>
<accession>A0A093FT50</accession>
<dbReference type="AlphaFoldDB" id="A0A093FT50"/>
<evidence type="ECO:0000313" key="2">
    <source>
        <dbReference type="Proteomes" id="UP000053875"/>
    </source>
</evidence>
<sequence length="220" mass="25224">FSQTKRGQMTWSISLSALTTQKDCLVSQRHRNHELNNFLFNSCLSLEVEISKTQIHSHNGLLPSSSLYGICKAVSKRKLIEKTEGFERGENAEYRFISEINNPEVYKSIGAKKILTKLFLRGLLCALVSEKTVCILYQCSQKYSKIHKKRHAVTLYKVRSQRENCGIVTTRKGNRKIHYYLLRTPVKDIRLHIKAQHLKKEIEGTKSSGGPDPKLKSYKA</sequence>
<feature type="non-terminal residue" evidence="1">
    <location>
        <position position="1"/>
    </location>
</feature>
<gene>
    <name evidence="1" type="ORF">N307_11160</name>
</gene>
<evidence type="ECO:0000313" key="1">
    <source>
        <dbReference type="EMBL" id="KFV61085.1"/>
    </source>
</evidence>
<dbReference type="Proteomes" id="UP000053875">
    <property type="component" value="Unassembled WGS sequence"/>
</dbReference>
<keyword evidence="2" id="KW-1185">Reference proteome</keyword>
<feature type="non-terminal residue" evidence="1">
    <location>
        <position position="220"/>
    </location>
</feature>
<reference evidence="1 2" key="1">
    <citation type="submission" date="2014-04" db="EMBL/GenBank/DDBJ databases">
        <title>Genome evolution of avian class.</title>
        <authorList>
            <person name="Zhang G."/>
            <person name="Li C."/>
        </authorList>
    </citation>
    <scope>NUCLEOTIDE SEQUENCE [LARGE SCALE GENOMIC DNA]</scope>
    <source>
        <strain evidence="1">BGI_N307</strain>
    </source>
</reference>